<keyword evidence="5 15" id="KW-0808">Transferase</keyword>
<dbReference type="GO" id="GO:0000287">
    <property type="term" value="F:magnesium ion binding"/>
    <property type="evidence" value="ECO:0007669"/>
    <property type="project" value="UniProtKB-UniRule"/>
</dbReference>
<dbReference type="Gene3D" id="3.30.70.270">
    <property type="match status" value="1"/>
</dbReference>
<dbReference type="AlphaFoldDB" id="A0A9J6QT45"/>
<comment type="catalytic activity">
    <reaction evidence="14 15">
        <text>DNA(n) + a 2'-deoxyribonucleoside 5'-triphosphate = DNA(n+1) + diphosphate</text>
        <dbReference type="Rhea" id="RHEA:22508"/>
        <dbReference type="Rhea" id="RHEA-COMP:17339"/>
        <dbReference type="Rhea" id="RHEA-COMP:17340"/>
        <dbReference type="ChEBI" id="CHEBI:33019"/>
        <dbReference type="ChEBI" id="CHEBI:61560"/>
        <dbReference type="ChEBI" id="CHEBI:173112"/>
        <dbReference type="EC" id="2.7.7.7"/>
    </reaction>
</comment>
<dbReference type="GO" id="GO:0009432">
    <property type="term" value="P:SOS response"/>
    <property type="evidence" value="ECO:0007669"/>
    <property type="project" value="TreeGrafter"/>
</dbReference>
<dbReference type="PROSITE" id="PS50173">
    <property type="entry name" value="UMUC"/>
    <property type="match status" value="1"/>
</dbReference>
<keyword evidence="12 15" id="KW-0238">DNA-binding</keyword>
<evidence type="ECO:0000256" key="11">
    <source>
        <dbReference type="ARBA" id="ARBA00022932"/>
    </source>
</evidence>
<keyword evidence="13 15" id="KW-0234">DNA repair</keyword>
<dbReference type="Pfam" id="PF11799">
    <property type="entry name" value="IMS_C"/>
    <property type="match status" value="1"/>
</dbReference>
<dbReference type="InterPro" id="IPR036775">
    <property type="entry name" value="DNA_pol_Y-fam_lit_finger_sf"/>
</dbReference>
<evidence type="ECO:0000256" key="5">
    <source>
        <dbReference type="ARBA" id="ARBA00022679"/>
    </source>
</evidence>
<dbReference type="InterPro" id="IPR053848">
    <property type="entry name" value="IMS_HHH_1"/>
</dbReference>
<comment type="subcellular location">
    <subcellularLocation>
        <location evidence="1 15">Cytoplasm</location>
    </subcellularLocation>
</comment>
<evidence type="ECO:0000256" key="14">
    <source>
        <dbReference type="ARBA" id="ARBA00049244"/>
    </source>
</evidence>
<evidence type="ECO:0000256" key="13">
    <source>
        <dbReference type="ARBA" id="ARBA00023204"/>
    </source>
</evidence>
<evidence type="ECO:0000256" key="3">
    <source>
        <dbReference type="ARBA" id="ARBA00022457"/>
    </source>
</evidence>
<evidence type="ECO:0000256" key="1">
    <source>
        <dbReference type="ARBA" id="ARBA00004496"/>
    </source>
</evidence>
<keyword evidence="7 15" id="KW-0235">DNA replication</keyword>
<dbReference type="InterPro" id="IPR043128">
    <property type="entry name" value="Rev_trsase/Diguanyl_cyclase"/>
</dbReference>
<evidence type="ECO:0000256" key="4">
    <source>
        <dbReference type="ARBA" id="ARBA00022490"/>
    </source>
</evidence>
<comment type="function">
    <text evidence="15">Poorly processive, error-prone DNA polymerase involved in untargeted mutagenesis. Copies undamaged DNA at stalled replication forks, which arise in vivo from mismatched or misaligned primer ends. These misaligned primers can be extended by PolIV. Exhibits no 3'-5' exonuclease (proofreading) activity. May be involved in translesional synthesis, in conjunction with the beta clamp from PolIII.</text>
</comment>
<evidence type="ECO:0000256" key="15">
    <source>
        <dbReference type="HAMAP-Rule" id="MF_01113"/>
    </source>
</evidence>
<protein>
    <recommendedName>
        <fullName evidence="15">DNA polymerase IV</fullName>
        <shortName evidence="15">Pol IV</shortName>
        <ecNumber evidence="15">2.7.7.7</ecNumber>
    </recommendedName>
</protein>
<dbReference type="InterPro" id="IPR022880">
    <property type="entry name" value="DNApol_IV"/>
</dbReference>
<organism evidence="17 18">
    <name type="scientific">Hominibacterium faecale</name>
    <dbReference type="NCBI Taxonomy" id="2839743"/>
    <lineage>
        <taxon>Bacteria</taxon>
        <taxon>Bacillati</taxon>
        <taxon>Bacillota</taxon>
        <taxon>Clostridia</taxon>
        <taxon>Peptostreptococcales</taxon>
        <taxon>Anaerovoracaceae</taxon>
        <taxon>Hominibacterium</taxon>
    </lineage>
</organism>
<keyword evidence="4 15" id="KW-0963">Cytoplasm</keyword>
<name>A0A9J6QT45_9FIRM</name>
<dbReference type="Gene3D" id="3.30.1490.100">
    <property type="entry name" value="DNA polymerase, Y-family, little finger domain"/>
    <property type="match status" value="1"/>
</dbReference>
<gene>
    <name evidence="15 17" type="primary">dinB</name>
    <name evidence="17" type="ORF">OBO34_05080</name>
</gene>
<evidence type="ECO:0000256" key="10">
    <source>
        <dbReference type="ARBA" id="ARBA00022842"/>
    </source>
</evidence>
<dbReference type="RefSeq" id="WP_253019603.1">
    <property type="nucleotide sequence ID" value="NZ_JAOSHN010000002.1"/>
</dbReference>
<feature type="binding site" evidence="15">
    <location>
        <position position="121"/>
    </location>
    <ligand>
        <name>Mg(2+)</name>
        <dbReference type="ChEBI" id="CHEBI:18420"/>
    </ligand>
</feature>
<comment type="similarity">
    <text evidence="2 15">Belongs to the DNA polymerase type-Y family.</text>
</comment>
<evidence type="ECO:0000256" key="9">
    <source>
        <dbReference type="ARBA" id="ARBA00022763"/>
    </source>
</evidence>
<reference evidence="17" key="1">
    <citation type="submission" date="2022-09" db="EMBL/GenBank/DDBJ databases">
        <title>Culturomic study of gut microbiota in children with autism spectrum disorder.</title>
        <authorList>
            <person name="Efimov B.A."/>
            <person name="Chaplin A.V."/>
            <person name="Sokolova S.R."/>
            <person name="Pikina A.P."/>
            <person name="Korzhanova M."/>
            <person name="Belova V."/>
            <person name="Korostin D."/>
        </authorList>
    </citation>
    <scope>NUCLEOTIDE SEQUENCE</scope>
    <source>
        <strain evidence="17">ASD5510</strain>
    </source>
</reference>
<dbReference type="GO" id="GO:0005829">
    <property type="term" value="C:cytosol"/>
    <property type="evidence" value="ECO:0007669"/>
    <property type="project" value="TreeGrafter"/>
</dbReference>
<evidence type="ECO:0000259" key="16">
    <source>
        <dbReference type="PROSITE" id="PS50173"/>
    </source>
</evidence>
<evidence type="ECO:0000313" key="17">
    <source>
        <dbReference type="EMBL" id="MCU7377727.1"/>
    </source>
</evidence>
<dbReference type="CDD" id="cd03586">
    <property type="entry name" value="PolY_Pol_IV_kappa"/>
    <property type="match status" value="1"/>
</dbReference>
<dbReference type="NCBIfam" id="NF002677">
    <property type="entry name" value="PRK02406.1"/>
    <property type="match status" value="1"/>
</dbReference>
<dbReference type="NCBIfam" id="NF002848">
    <property type="entry name" value="PRK03103.1"/>
    <property type="match status" value="1"/>
</dbReference>
<feature type="binding site" evidence="15">
    <location>
        <position position="25"/>
    </location>
    <ligand>
        <name>Mg(2+)</name>
        <dbReference type="ChEBI" id="CHEBI:18420"/>
    </ligand>
</feature>
<feature type="site" description="Substrate discrimination" evidence="15">
    <location>
        <position position="30"/>
    </location>
</feature>
<dbReference type="GO" id="GO:0003887">
    <property type="term" value="F:DNA-directed DNA polymerase activity"/>
    <property type="evidence" value="ECO:0007669"/>
    <property type="project" value="UniProtKB-UniRule"/>
</dbReference>
<feature type="domain" description="UmuC" evidence="16">
    <location>
        <begin position="21"/>
        <end position="203"/>
    </location>
</feature>
<evidence type="ECO:0000256" key="7">
    <source>
        <dbReference type="ARBA" id="ARBA00022705"/>
    </source>
</evidence>
<keyword evidence="9 15" id="KW-0227">DNA damage</keyword>
<keyword evidence="18" id="KW-1185">Reference proteome</keyword>
<sequence>MQLTVDTCGEISYNKDMDRTILHCDMDGFYASVELLKYPQLKNHPVAVCGNPENRHGIILAKNAQAKKYGIKTAETVWQAKKKCPKLQLLPPHHHKYKEYSLKINEIYQRFTDMVEPFSIDESWLDVSASLKLFGTGREIADTLRETIKKELELTLSVGVSFNKIFAKMGSDYHKPDGTTVISRDNYKDILWPMNVRSMFFVGAATADKLNKTGIQTIGDLARADRTLLTALLGKQGSMLYEYANGLDSSPVSRYSEREKIKSVGNGTTFRRNLQGMDDIKVAVTALSDIVASRLRKYQMKGFGVKVDIKDPEFKVISRQKQLSAPTNLAEEIFHASIEIIASSWRLRDPIRMLTITAINLCDENESEQLSLFDLEGHARQEQEKIERTIDNIRAKFGDNAINFGRVINNDIGIDLDDNRIE</sequence>
<dbReference type="SUPFAM" id="SSF56672">
    <property type="entry name" value="DNA/RNA polymerases"/>
    <property type="match status" value="1"/>
</dbReference>
<comment type="subunit">
    <text evidence="15">Monomer.</text>
</comment>
<dbReference type="Gene3D" id="1.10.150.20">
    <property type="entry name" value="5' to 3' exonuclease, C-terminal subdomain"/>
    <property type="match status" value="1"/>
</dbReference>
<evidence type="ECO:0000256" key="2">
    <source>
        <dbReference type="ARBA" id="ARBA00010945"/>
    </source>
</evidence>
<evidence type="ECO:0000256" key="8">
    <source>
        <dbReference type="ARBA" id="ARBA00022723"/>
    </source>
</evidence>
<dbReference type="HAMAP" id="MF_01113">
    <property type="entry name" value="DNApol_IV"/>
    <property type="match status" value="1"/>
</dbReference>
<dbReference type="InterPro" id="IPR043502">
    <property type="entry name" value="DNA/RNA_pol_sf"/>
</dbReference>
<accession>A0A9J6QT45</accession>
<keyword evidence="10 15" id="KW-0460">Magnesium</keyword>
<dbReference type="Gene3D" id="3.40.1170.60">
    <property type="match status" value="1"/>
</dbReference>
<dbReference type="PANTHER" id="PTHR11076:SF33">
    <property type="entry name" value="DNA POLYMERASE KAPPA"/>
    <property type="match status" value="1"/>
</dbReference>
<proteinExistence type="inferred from homology"/>
<dbReference type="EC" id="2.7.7.7" evidence="15"/>
<keyword evidence="11 15" id="KW-0239">DNA-directed DNA polymerase</keyword>
<evidence type="ECO:0000256" key="6">
    <source>
        <dbReference type="ARBA" id="ARBA00022695"/>
    </source>
</evidence>
<dbReference type="EMBL" id="JAOSHN010000002">
    <property type="protein sequence ID" value="MCU7377727.1"/>
    <property type="molecule type" value="Genomic_DNA"/>
</dbReference>
<comment type="caution">
    <text evidence="17">The sequence shown here is derived from an EMBL/GenBank/DDBJ whole genome shotgun (WGS) entry which is preliminary data.</text>
</comment>
<evidence type="ECO:0000256" key="12">
    <source>
        <dbReference type="ARBA" id="ARBA00023125"/>
    </source>
</evidence>
<dbReference type="GO" id="GO:0042276">
    <property type="term" value="P:error-prone translesion synthesis"/>
    <property type="evidence" value="ECO:0007669"/>
    <property type="project" value="TreeGrafter"/>
</dbReference>
<dbReference type="Pfam" id="PF21999">
    <property type="entry name" value="IMS_HHH_1"/>
    <property type="match status" value="1"/>
</dbReference>
<feature type="active site" evidence="15">
    <location>
        <position position="122"/>
    </location>
</feature>
<comment type="cofactor">
    <cofactor evidence="15">
        <name>Mg(2+)</name>
        <dbReference type="ChEBI" id="CHEBI:18420"/>
    </cofactor>
    <text evidence="15">Binds 2 magnesium ions per subunit.</text>
</comment>
<evidence type="ECO:0000313" key="18">
    <source>
        <dbReference type="Proteomes" id="UP001065549"/>
    </source>
</evidence>
<dbReference type="PANTHER" id="PTHR11076">
    <property type="entry name" value="DNA REPAIR POLYMERASE UMUC / TRANSFERASE FAMILY MEMBER"/>
    <property type="match status" value="1"/>
</dbReference>
<dbReference type="GO" id="GO:0006281">
    <property type="term" value="P:DNA repair"/>
    <property type="evidence" value="ECO:0007669"/>
    <property type="project" value="UniProtKB-UniRule"/>
</dbReference>
<dbReference type="GO" id="GO:0003684">
    <property type="term" value="F:damaged DNA binding"/>
    <property type="evidence" value="ECO:0007669"/>
    <property type="project" value="InterPro"/>
</dbReference>
<dbReference type="Proteomes" id="UP001065549">
    <property type="component" value="Unassembled WGS sequence"/>
</dbReference>
<dbReference type="SUPFAM" id="SSF100879">
    <property type="entry name" value="Lesion bypass DNA polymerase (Y-family), little finger domain"/>
    <property type="match status" value="1"/>
</dbReference>
<dbReference type="Pfam" id="PF00817">
    <property type="entry name" value="IMS"/>
    <property type="match status" value="1"/>
</dbReference>
<dbReference type="GO" id="GO:0006261">
    <property type="term" value="P:DNA-templated DNA replication"/>
    <property type="evidence" value="ECO:0007669"/>
    <property type="project" value="UniProtKB-UniRule"/>
</dbReference>
<keyword evidence="3 15" id="KW-0515">Mutator protein</keyword>
<dbReference type="InterPro" id="IPR050116">
    <property type="entry name" value="DNA_polymerase-Y"/>
</dbReference>
<keyword evidence="8 15" id="KW-0479">Metal-binding</keyword>
<dbReference type="InterPro" id="IPR017961">
    <property type="entry name" value="DNA_pol_Y-fam_little_finger"/>
</dbReference>
<dbReference type="InterPro" id="IPR001126">
    <property type="entry name" value="UmuC"/>
</dbReference>
<keyword evidence="6 15" id="KW-0548">Nucleotidyltransferase</keyword>